<dbReference type="Proteomes" id="UP000192418">
    <property type="component" value="Unassembled WGS sequence"/>
</dbReference>
<evidence type="ECO:0000256" key="2">
    <source>
        <dbReference type="ARBA" id="ARBA00004824"/>
    </source>
</evidence>
<dbReference type="EMBL" id="FWXY01000005">
    <property type="protein sequence ID" value="SMC60335.1"/>
    <property type="molecule type" value="Genomic_DNA"/>
</dbReference>
<sequence>MKLFPGHWENKKTVDKKNIYYVNGKFVEADKAVIPVDDLAVLRGLGVCDLMRTFNGMPCFLEEHIARLETSAEKIGLTLPWSGETIEKIVLETLERNSDMDNANIRIIITGGSSSDFMTPRGEPRLIILVTPMPSIPAHWYTHGVKVITTLSQRSIPGAKSISYISASLALKKAREQNAMEALLMDRDGNIPEGTTSNLFAFIDNILVTADTGVLEGITRKVILSLAEPLFPIEFRTLHIDELLNAREVFISGTNKGVVPVVQINDTVVGNGKPGKNTRKIINAMENHSPELSCGG</sequence>
<keyword evidence="7" id="KW-0663">Pyridoxal phosphate</keyword>
<dbReference type="Gene3D" id="3.30.470.10">
    <property type="match status" value="1"/>
</dbReference>
<dbReference type="InterPro" id="IPR043132">
    <property type="entry name" value="BCAT-like_C"/>
</dbReference>
<gene>
    <name evidence="11" type="ORF">SAMN02746065_105104</name>
</gene>
<evidence type="ECO:0000313" key="11">
    <source>
        <dbReference type="EMBL" id="SMC60335.1"/>
    </source>
</evidence>
<comment type="catalytic activity">
    <reaction evidence="8">
        <text>L-valine + 2-oxoglutarate = 3-methyl-2-oxobutanoate + L-glutamate</text>
        <dbReference type="Rhea" id="RHEA:24813"/>
        <dbReference type="ChEBI" id="CHEBI:11851"/>
        <dbReference type="ChEBI" id="CHEBI:16810"/>
        <dbReference type="ChEBI" id="CHEBI:29985"/>
        <dbReference type="ChEBI" id="CHEBI:57762"/>
        <dbReference type="EC" id="2.6.1.42"/>
    </reaction>
</comment>
<protein>
    <recommendedName>
        <fullName evidence="6">branched-chain-amino-acid transaminase</fullName>
        <ecNumber evidence="6">2.6.1.42</ecNumber>
    </recommendedName>
</protein>
<proteinExistence type="inferred from homology"/>
<keyword evidence="11" id="KW-0032">Aminotransferase</keyword>
<evidence type="ECO:0000256" key="6">
    <source>
        <dbReference type="ARBA" id="ARBA00013053"/>
    </source>
</evidence>
<comment type="cofactor">
    <cofactor evidence="1">
        <name>pyridoxal 5'-phosphate</name>
        <dbReference type="ChEBI" id="CHEBI:597326"/>
    </cofactor>
</comment>
<dbReference type="InterPro" id="IPR001544">
    <property type="entry name" value="Aminotrans_IV"/>
</dbReference>
<dbReference type="AlphaFoldDB" id="A0A1W2AI03"/>
<evidence type="ECO:0000256" key="7">
    <source>
        <dbReference type="ARBA" id="ARBA00022898"/>
    </source>
</evidence>
<comment type="pathway">
    <text evidence="2">Amino-acid biosynthesis; L-isoleucine biosynthesis; L-isoleucine from 2-oxobutanoate: step 4/4.</text>
</comment>
<evidence type="ECO:0000256" key="5">
    <source>
        <dbReference type="ARBA" id="ARBA00009320"/>
    </source>
</evidence>
<dbReference type="InterPro" id="IPR043131">
    <property type="entry name" value="BCAT-like_N"/>
</dbReference>
<accession>A0A1W2AI03</accession>
<dbReference type="PANTHER" id="PTHR42743">
    <property type="entry name" value="AMINO-ACID AMINOTRANSFERASE"/>
    <property type="match status" value="1"/>
</dbReference>
<dbReference type="OrthoDB" id="9805628at2"/>
<evidence type="ECO:0000256" key="4">
    <source>
        <dbReference type="ARBA" id="ARBA00005072"/>
    </source>
</evidence>
<dbReference type="GO" id="GO:0046394">
    <property type="term" value="P:carboxylic acid biosynthetic process"/>
    <property type="evidence" value="ECO:0007669"/>
    <property type="project" value="UniProtKB-ARBA"/>
</dbReference>
<dbReference type="GO" id="GO:0008652">
    <property type="term" value="P:amino acid biosynthetic process"/>
    <property type="evidence" value="ECO:0007669"/>
    <property type="project" value="UniProtKB-ARBA"/>
</dbReference>
<evidence type="ECO:0000256" key="3">
    <source>
        <dbReference type="ARBA" id="ARBA00004931"/>
    </source>
</evidence>
<dbReference type="EC" id="2.6.1.42" evidence="6"/>
<comment type="catalytic activity">
    <reaction evidence="10">
        <text>L-leucine + 2-oxoglutarate = 4-methyl-2-oxopentanoate + L-glutamate</text>
        <dbReference type="Rhea" id="RHEA:18321"/>
        <dbReference type="ChEBI" id="CHEBI:16810"/>
        <dbReference type="ChEBI" id="CHEBI:17865"/>
        <dbReference type="ChEBI" id="CHEBI:29985"/>
        <dbReference type="ChEBI" id="CHEBI:57427"/>
        <dbReference type="EC" id="2.6.1.42"/>
    </reaction>
</comment>
<evidence type="ECO:0000256" key="10">
    <source>
        <dbReference type="ARBA" id="ARBA00049229"/>
    </source>
</evidence>
<dbReference type="InterPro" id="IPR036038">
    <property type="entry name" value="Aminotransferase-like"/>
</dbReference>
<dbReference type="InterPro" id="IPR050571">
    <property type="entry name" value="Class-IV_PLP-Dep_Aminotrnsfr"/>
</dbReference>
<dbReference type="STRING" id="1121400.SAMN02746065_105104"/>
<dbReference type="Pfam" id="PF01063">
    <property type="entry name" value="Aminotran_4"/>
    <property type="match status" value="1"/>
</dbReference>
<comment type="pathway">
    <text evidence="3">Amino-acid biosynthesis; L-valine biosynthesis; L-valine from pyruvate: step 4/4.</text>
</comment>
<dbReference type="FunFam" id="3.20.10.10:FF:000002">
    <property type="entry name" value="D-alanine aminotransferase"/>
    <property type="match status" value="1"/>
</dbReference>
<evidence type="ECO:0000313" key="12">
    <source>
        <dbReference type="Proteomes" id="UP000192418"/>
    </source>
</evidence>
<evidence type="ECO:0000256" key="9">
    <source>
        <dbReference type="ARBA" id="ARBA00048798"/>
    </source>
</evidence>
<evidence type="ECO:0000256" key="8">
    <source>
        <dbReference type="ARBA" id="ARBA00048212"/>
    </source>
</evidence>
<dbReference type="SUPFAM" id="SSF56752">
    <property type="entry name" value="D-aminoacid aminotransferase-like PLP-dependent enzymes"/>
    <property type="match status" value="1"/>
</dbReference>
<evidence type="ECO:0000256" key="1">
    <source>
        <dbReference type="ARBA" id="ARBA00001933"/>
    </source>
</evidence>
<dbReference type="Gene3D" id="3.20.10.10">
    <property type="entry name" value="D-amino Acid Aminotransferase, subunit A, domain 2"/>
    <property type="match status" value="1"/>
</dbReference>
<keyword evidence="11" id="KW-0808">Transferase</keyword>
<dbReference type="GO" id="GO:0004084">
    <property type="term" value="F:branched-chain-amino-acid transaminase activity"/>
    <property type="evidence" value="ECO:0007669"/>
    <property type="project" value="UniProtKB-EC"/>
</dbReference>
<comment type="pathway">
    <text evidence="4">Amino-acid biosynthesis; L-leucine biosynthesis; L-leucine from 3-methyl-2-oxobutanoate: step 4/4.</text>
</comment>
<dbReference type="PANTHER" id="PTHR42743:SF11">
    <property type="entry name" value="AMINODEOXYCHORISMATE LYASE"/>
    <property type="match status" value="1"/>
</dbReference>
<keyword evidence="12" id="KW-1185">Reference proteome</keyword>
<organism evidence="11 12">
    <name type="scientific">Desulfocicer vacuolatum DSM 3385</name>
    <dbReference type="NCBI Taxonomy" id="1121400"/>
    <lineage>
        <taxon>Bacteria</taxon>
        <taxon>Pseudomonadati</taxon>
        <taxon>Thermodesulfobacteriota</taxon>
        <taxon>Desulfobacteria</taxon>
        <taxon>Desulfobacterales</taxon>
        <taxon>Desulfobacteraceae</taxon>
        <taxon>Desulfocicer</taxon>
    </lineage>
</organism>
<comment type="similarity">
    <text evidence="5">Belongs to the class-IV pyridoxal-phosphate-dependent aminotransferase family.</text>
</comment>
<reference evidence="11 12" key="1">
    <citation type="submission" date="2017-04" db="EMBL/GenBank/DDBJ databases">
        <authorList>
            <person name="Afonso C.L."/>
            <person name="Miller P.J."/>
            <person name="Scott M.A."/>
            <person name="Spackman E."/>
            <person name="Goraichik I."/>
            <person name="Dimitrov K.M."/>
            <person name="Suarez D.L."/>
            <person name="Swayne D.E."/>
        </authorList>
    </citation>
    <scope>NUCLEOTIDE SEQUENCE [LARGE SCALE GENOMIC DNA]</scope>
    <source>
        <strain evidence="11 12">DSM 3385</strain>
    </source>
</reference>
<comment type="catalytic activity">
    <reaction evidence="9">
        <text>L-isoleucine + 2-oxoglutarate = (S)-3-methyl-2-oxopentanoate + L-glutamate</text>
        <dbReference type="Rhea" id="RHEA:24801"/>
        <dbReference type="ChEBI" id="CHEBI:16810"/>
        <dbReference type="ChEBI" id="CHEBI:29985"/>
        <dbReference type="ChEBI" id="CHEBI:35146"/>
        <dbReference type="ChEBI" id="CHEBI:58045"/>
        <dbReference type="EC" id="2.6.1.42"/>
    </reaction>
</comment>
<name>A0A1W2AI03_9BACT</name>